<evidence type="ECO:0000313" key="1">
    <source>
        <dbReference type="EMBL" id="GGL14036.1"/>
    </source>
</evidence>
<protein>
    <recommendedName>
        <fullName evidence="3">Helix-turn-helix domain-containing protein</fullName>
    </recommendedName>
</protein>
<accession>A0ABQ2FPG8</accession>
<dbReference type="Proteomes" id="UP000604341">
    <property type="component" value="Unassembled WGS sequence"/>
</dbReference>
<reference evidence="2" key="1">
    <citation type="journal article" date="2019" name="Int. J. Syst. Evol. Microbiol.">
        <title>The Global Catalogue of Microorganisms (GCM) 10K type strain sequencing project: providing services to taxonomists for standard genome sequencing and annotation.</title>
        <authorList>
            <consortium name="The Broad Institute Genomics Platform"/>
            <consortium name="The Broad Institute Genome Sequencing Center for Infectious Disease"/>
            <person name="Wu L."/>
            <person name="Ma J."/>
        </authorList>
    </citation>
    <scope>NUCLEOTIDE SEQUENCE [LARGE SCALE GENOMIC DNA]</scope>
    <source>
        <strain evidence="2">JCM 19173</strain>
    </source>
</reference>
<sequence length="126" mass="13909">MLLSEWAAARQLGSGRALTWAQRGEVRVWRSSVGWLIRPDEPLPDGRVSPQVIVKRLSREERLSLPAVSLPEWADLQGHPRQRVAAWAAQGRLPAWRSGHAWLIAPGAATPPWRGQAEELQDAAGA</sequence>
<proteinExistence type="predicted"/>
<organism evidence="1 2">
    <name type="scientific">Deinococcus radiotolerans</name>
    <dbReference type="NCBI Taxonomy" id="1309407"/>
    <lineage>
        <taxon>Bacteria</taxon>
        <taxon>Thermotogati</taxon>
        <taxon>Deinococcota</taxon>
        <taxon>Deinococci</taxon>
        <taxon>Deinococcales</taxon>
        <taxon>Deinococcaceae</taxon>
        <taxon>Deinococcus</taxon>
    </lineage>
</organism>
<evidence type="ECO:0000313" key="2">
    <source>
        <dbReference type="Proteomes" id="UP000604341"/>
    </source>
</evidence>
<dbReference type="EMBL" id="BMPE01000018">
    <property type="protein sequence ID" value="GGL14036.1"/>
    <property type="molecule type" value="Genomic_DNA"/>
</dbReference>
<comment type="caution">
    <text evidence="1">The sequence shown here is derived from an EMBL/GenBank/DDBJ whole genome shotgun (WGS) entry which is preliminary data.</text>
</comment>
<evidence type="ECO:0008006" key="3">
    <source>
        <dbReference type="Google" id="ProtNLM"/>
    </source>
</evidence>
<keyword evidence="2" id="KW-1185">Reference proteome</keyword>
<gene>
    <name evidence="1" type="ORF">GCM10010844_36080</name>
</gene>
<name>A0ABQ2FPG8_9DEIO</name>